<reference evidence="2 3" key="1">
    <citation type="submission" date="2017-03" db="EMBL/GenBank/DDBJ databases">
        <authorList>
            <person name="Afonso C.L."/>
            <person name="Miller P.J."/>
            <person name="Scott M.A."/>
            <person name="Spackman E."/>
            <person name="Goraichik I."/>
            <person name="Dimitrov K.M."/>
            <person name="Suarez D.L."/>
            <person name="Swayne D.E."/>
        </authorList>
    </citation>
    <scope>NUCLEOTIDE SEQUENCE [LARGE SCALE GENOMIC DNA]</scope>
    <source>
        <strain evidence="2 3">CECT 7066</strain>
    </source>
</reference>
<proteinExistence type="predicted"/>
<accession>A0A1Y5RH65</accession>
<dbReference type="OrthoDB" id="7871100at2"/>
<gene>
    <name evidence="2" type="ORF">PAM7066_00487</name>
</gene>
<feature type="compositionally biased region" description="Basic and acidic residues" evidence="1">
    <location>
        <begin position="21"/>
        <end position="32"/>
    </location>
</feature>
<evidence type="ECO:0008006" key="4">
    <source>
        <dbReference type="Google" id="ProtNLM"/>
    </source>
</evidence>
<dbReference type="STRING" id="315423.SAMN04488020_101487"/>
<evidence type="ECO:0000256" key="1">
    <source>
        <dbReference type="SAM" id="MobiDB-lite"/>
    </source>
</evidence>
<sequence length="167" mass="18444">MQDINELHQRLAAALDRIEADVEQLARPRPEPVAEPEPEPQGPDAAQLESDLAAERELVQQLEERLKSTRDRYEARVTAAESELETAHALLAELEEDRGRLKVVADGLRESCEALRQTDAPDGELINTAMAAEIEALATMRRSDRSELDTVLALFATSAQSEDESDA</sequence>
<evidence type="ECO:0000313" key="3">
    <source>
        <dbReference type="Proteomes" id="UP000193870"/>
    </source>
</evidence>
<evidence type="ECO:0000313" key="2">
    <source>
        <dbReference type="EMBL" id="SLN17294.1"/>
    </source>
</evidence>
<dbReference type="Proteomes" id="UP000193870">
    <property type="component" value="Unassembled WGS sequence"/>
</dbReference>
<dbReference type="EMBL" id="FWFV01000001">
    <property type="protein sequence ID" value="SLN17294.1"/>
    <property type="molecule type" value="Genomic_DNA"/>
</dbReference>
<protein>
    <recommendedName>
        <fullName evidence="4">Chromosome partition protein Smc</fullName>
    </recommendedName>
</protein>
<dbReference type="RefSeq" id="WP_090928629.1">
    <property type="nucleotide sequence ID" value="NZ_FOPF01000001.1"/>
</dbReference>
<organism evidence="2 3">
    <name type="scientific">Palleronia marisminoris</name>
    <dbReference type="NCBI Taxonomy" id="315423"/>
    <lineage>
        <taxon>Bacteria</taxon>
        <taxon>Pseudomonadati</taxon>
        <taxon>Pseudomonadota</taxon>
        <taxon>Alphaproteobacteria</taxon>
        <taxon>Rhodobacterales</taxon>
        <taxon>Roseobacteraceae</taxon>
        <taxon>Palleronia</taxon>
    </lineage>
</organism>
<feature type="region of interest" description="Disordered" evidence="1">
    <location>
        <begin position="21"/>
        <end position="50"/>
    </location>
</feature>
<keyword evidence="3" id="KW-1185">Reference proteome</keyword>
<name>A0A1Y5RH65_9RHOB</name>
<dbReference type="AlphaFoldDB" id="A0A1Y5RH65"/>